<dbReference type="EMBL" id="BGZL01000001">
    <property type="protein sequence ID" value="GBP98767.1"/>
    <property type="molecule type" value="Genomic_DNA"/>
</dbReference>
<comment type="caution">
    <text evidence="2">The sequence shown here is derived from an EMBL/GenBank/DDBJ whole genome shotgun (WGS) entry which is preliminary data.</text>
</comment>
<dbReference type="AlphaFoldDB" id="A0A388SQ50"/>
<reference evidence="2 3" key="1">
    <citation type="submission" date="2018-07" db="EMBL/GenBank/DDBJ databases">
        <title>Whole Genome Shotgun Sequence of Streptomyces spongiicola strain 531S.</title>
        <authorList>
            <person name="Dohra H."/>
            <person name="Kodani S."/>
        </authorList>
    </citation>
    <scope>NUCLEOTIDE SEQUENCE [LARGE SCALE GENOMIC DNA]</scope>
    <source>
        <strain evidence="2 3">531S</strain>
    </source>
</reference>
<proteinExistence type="predicted"/>
<name>A0A388SQ50_9ACTN</name>
<accession>A0A388SQ50</accession>
<sequence length="87" mass="9685">MDHMNSGTSPARRPDKSESEAEAEPMGASRTRREAQEAAEEEAEAGTTRPVSEFTMAFISSPRGARLARRLVSQRLGAWRRRRRGPS</sequence>
<evidence type="ECO:0000313" key="2">
    <source>
        <dbReference type="EMBL" id="GBP98767.1"/>
    </source>
</evidence>
<organism evidence="2 3">
    <name type="scientific">Streptomyces spongiicola</name>
    <dbReference type="NCBI Taxonomy" id="1690221"/>
    <lineage>
        <taxon>Bacteria</taxon>
        <taxon>Bacillati</taxon>
        <taxon>Actinomycetota</taxon>
        <taxon>Actinomycetes</taxon>
        <taxon>Kitasatosporales</taxon>
        <taxon>Streptomycetaceae</taxon>
        <taxon>Streptomyces</taxon>
    </lineage>
</organism>
<evidence type="ECO:0000256" key="1">
    <source>
        <dbReference type="SAM" id="MobiDB-lite"/>
    </source>
</evidence>
<evidence type="ECO:0000313" key="3">
    <source>
        <dbReference type="Proteomes" id="UP000265354"/>
    </source>
</evidence>
<gene>
    <name evidence="2" type="ORF">SSP531S_01600</name>
</gene>
<feature type="region of interest" description="Disordered" evidence="1">
    <location>
        <begin position="1"/>
        <end position="53"/>
    </location>
</feature>
<protein>
    <submittedName>
        <fullName evidence="2">Uncharacterized protein</fullName>
    </submittedName>
</protein>
<dbReference type="Proteomes" id="UP000265354">
    <property type="component" value="Unassembled WGS sequence"/>
</dbReference>